<evidence type="ECO:0000256" key="1">
    <source>
        <dbReference type="SAM" id="Phobius"/>
    </source>
</evidence>
<proteinExistence type="predicted"/>
<organism evidence="2 3">
    <name type="scientific">Acinetobacter sichuanensis</name>
    <dbReference type="NCBI Taxonomy" id="2136183"/>
    <lineage>
        <taxon>Bacteria</taxon>
        <taxon>Pseudomonadati</taxon>
        <taxon>Pseudomonadota</taxon>
        <taxon>Gammaproteobacteria</taxon>
        <taxon>Moraxellales</taxon>
        <taxon>Moraxellaceae</taxon>
        <taxon>Acinetobacter</taxon>
    </lineage>
</organism>
<sequence length="152" mass="17405">MSKILDLAKNFEQTSKQQAQDTEQIVANALKQHEKRLIDLLNENEKAMSTAIREQNSRIRPIILKSWMIVSIAIVTAIALAWGVLTYQSYRINKNFELITQQNLAIQELKNKGANVQFQDCIDQKNRKRLCVLVNKEAGTWKNGSLMVPMGY</sequence>
<protein>
    <submittedName>
        <fullName evidence="2">MbeB family mobilization protein</fullName>
    </submittedName>
</protein>
<keyword evidence="1" id="KW-1133">Transmembrane helix</keyword>
<accession>A0ABV7BI61</accession>
<dbReference type="Pfam" id="PF04837">
    <property type="entry name" value="MbeB_N"/>
    <property type="match status" value="1"/>
</dbReference>
<dbReference type="RefSeq" id="WP_378227717.1">
    <property type="nucleotide sequence ID" value="NZ_JBHRSF010000083.1"/>
</dbReference>
<feature type="transmembrane region" description="Helical" evidence="1">
    <location>
        <begin position="62"/>
        <end position="85"/>
    </location>
</feature>
<dbReference type="EMBL" id="JBHRSF010000083">
    <property type="protein sequence ID" value="MFC2996779.1"/>
    <property type="molecule type" value="Genomic_DNA"/>
</dbReference>
<keyword evidence="1" id="KW-0472">Membrane</keyword>
<reference evidence="3" key="1">
    <citation type="journal article" date="2019" name="Int. J. Syst. Evol. Microbiol.">
        <title>The Global Catalogue of Microorganisms (GCM) 10K type strain sequencing project: providing services to taxonomists for standard genome sequencing and annotation.</title>
        <authorList>
            <consortium name="The Broad Institute Genomics Platform"/>
            <consortium name="The Broad Institute Genome Sequencing Center for Infectious Disease"/>
            <person name="Wu L."/>
            <person name="Ma J."/>
        </authorList>
    </citation>
    <scope>NUCLEOTIDE SEQUENCE [LARGE SCALE GENOMIC DNA]</scope>
    <source>
        <strain evidence="3">KCTC 62575</strain>
    </source>
</reference>
<comment type="caution">
    <text evidence="2">The sequence shown here is derived from an EMBL/GenBank/DDBJ whole genome shotgun (WGS) entry which is preliminary data.</text>
</comment>
<dbReference type="InterPro" id="IPR006922">
    <property type="entry name" value="MbeB-like"/>
</dbReference>
<name>A0ABV7BI61_9GAMM</name>
<evidence type="ECO:0000313" key="3">
    <source>
        <dbReference type="Proteomes" id="UP001595455"/>
    </source>
</evidence>
<dbReference type="Proteomes" id="UP001595455">
    <property type="component" value="Unassembled WGS sequence"/>
</dbReference>
<gene>
    <name evidence="2" type="ORF">ACFODO_16230</name>
</gene>
<keyword evidence="3" id="KW-1185">Reference proteome</keyword>
<evidence type="ECO:0000313" key="2">
    <source>
        <dbReference type="EMBL" id="MFC2996779.1"/>
    </source>
</evidence>
<keyword evidence="1" id="KW-0812">Transmembrane</keyword>